<dbReference type="AlphaFoldDB" id="A0A443JZT4"/>
<proteinExistence type="predicted"/>
<dbReference type="EMBL" id="SAUX01000041">
    <property type="protein sequence ID" value="RWR26050.1"/>
    <property type="molecule type" value="Genomic_DNA"/>
</dbReference>
<evidence type="ECO:0000313" key="2">
    <source>
        <dbReference type="EMBL" id="RWR26050.1"/>
    </source>
</evidence>
<reference evidence="2 3" key="2">
    <citation type="submission" date="2019-01" db="EMBL/GenBank/DDBJ databases">
        <authorList>
            <person name="Li Y."/>
        </authorList>
    </citation>
    <scope>NUCLEOTIDE SEQUENCE [LARGE SCALE GENOMIC DNA]</scope>
    <source>
        <strain evidence="2 3">D19-10-3-21</strain>
    </source>
</reference>
<dbReference type="Gene3D" id="2.60.120.200">
    <property type="match status" value="1"/>
</dbReference>
<dbReference type="RefSeq" id="WP_128238820.1">
    <property type="nucleotide sequence ID" value="NZ_SAUX01000041.1"/>
</dbReference>
<feature type="region of interest" description="Disordered" evidence="1">
    <location>
        <begin position="1"/>
        <end position="38"/>
    </location>
</feature>
<dbReference type="Proteomes" id="UP000285295">
    <property type="component" value="Unassembled WGS sequence"/>
</dbReference>
<feature type="compositionally biased region" description="Polar residues" evidence="1">
    <location>
        <begin position="12"/>
        <end position="38"/>
    </location>
</feature>
<gene>
    <name evidence="2" type="ORF">D2T31_21205</name>
</gene>
<evidence type="ECO:0000256" key="1">
    <source>
        <dbReference type="SAM" id="MobiDB-lite"/>
    </source>
</evidence>
<sequence length="422" mass="44526">MSKYLTTPIEDGSSSGHAQLHDQNVSTDPASAATDSGSSLAEPFALEGAAMTLSEEPASVTIRVSDNGKSFEMTVAEGPCTVVINDVPYAFDTSDIIGKGPVILSSPTTAEDLPEDLSTLTGVEYVTAPYLYDPSGGAPAVTLSTLRGDEVLGDGAQYALTDFDRIAGFSVRQKVVNGWGESLALSEIVAPLAHSPALLPFTATSALIKSDGIQPGGADSVLIVVNATLEDRTGTFFRDPSGVELRAYFSSGIGRAYASDVDAGRLLNFNSWYSATDPFETGDRICLMTYLRVPGYAQIALYRNGQLVRASSSTRSTASAKIDTTNALTIGHTDYGSYKDYSIKGGYQDFRIWTDLDETPDISTSGIASCFLDDAGDAMNPAIANTRFGMPRIWLPTDPAQADALVNLGTAGNFTSKKGTFA</sequence>
<protein>
    <submittedName>
        <fullName evidence="2">Uncharacterized protein</fullName>
    </submittedName>
</protein>
<organism evidence="2 3">
    <name type="scientific">Paenirhodobacter populi</name>
    <dbReference type="NCBI Taxonomy" id="2306993"/>
    <lineage>
        <taxon>Bacteria</taxon>
        <taxon>Pseudomonadati</taxon>
        <taxon>Pseudomonadota</taxon>
        <taxon>Alphaproteobacteria</taxon>
        <taxon>Rhodobacterales</taxon>
        <taxon>Rhodobacter group</taxon>
        <taxon>Paenirhodobacter</taxon>
    </lineage>
</organism>
<evidence type="ECO:0000313" key="3">
    <source>
        <dbReference type="Proteomes" id="UP000285295"/>
    </source>
</evidence>
<reference evidence="2 3" key="1">
    <citation type="submission" date="2019-01" db="EMBL/GenBank/DDBJ databases">
        <title>Sinorhodobacter populi sp. nov. isolated from the symptomatic bark tissue of Populus euramericana canker.</title>
        <authorList>
            <person name="Xu G."/>
        </authorList>
    </citation>
    <scope>NUCLEOTIDE SEQUENCE [LARGE SCALE GENOMIC DNA]</scope>
    <source>
        <strain evidence="2 3">D19-10-3-21</strain>
    </source>
</reference>
<name>A0A443JZT4_9RHOB</name>
<comment type="caution">
    <text evidence="2">The sequence shown here is derived from an EMBL/GenBank/DDBJ whole genome shotgun (WGS) entry which is preliminary data.</text>
</comment>
<accession>A0A443JZT4</accession>